<feature type="domain" description="Major facilitator superfamily (MFS) profile" evidence="7">
    <location>
        <begin position="16"/>
        <end position="525"/>
    </location>
</feature>
<evidence type="ECO:0000259" key="7">
    <source>
        <dbReference type="PROSITE" id="PS50850"/>
    </source>
</evidence>
<protein>
    <recommendedName>
        <fullName evidence="7">Major facilitator superfamily (MFS) profile domain-containing protein</fullName>
    </recommendedName>
</protein>
<dbReference type="CDD" id="cd17330">
    <property type="entry name" value="MFS_SLC46_TetA_like"/>
    <property type="match status" value="1"/>
</dbReference>
<dbReference type="SUPFAM" id="SSF103473">
    <property type="entry name" value="MFS general substrate transporter"/>
    <property type="match status" value="1"/>
</dbReference>
<keyword evidence="9" id="KW-1185">Reference proteome</keyword>
<feature type="transmembrane region" description="Helical" evidence="6">
    <location>
        <begin position="208"/>
        <end position="230"/>
    </location>
</feature>
<keyword evidence="4 6" id="KW-1133">Transmembrane helix</keyword>
<dbReference type="Gene3D" id="1.20.1250.20">
    <property type="entry name" value="MFS general substrate transporter like domains"/>
    <property type="match status" value="1"/>
</dbReference>
<dbReference type="GeneID" id="92208983"/>
<dbReference type="InterPro" id="IPR020846">
    <property type="entry name" value="MFS_dom"/>
</dbReference>
<accession>A0ABP0ZN63</accession>
<dbReference type="EMBL" id="OZ022408">
    <property type="protein sequence ID" value="CAK9439687.1"/>
    <property type="molecule type" value="Genomic_DNA"/>
</dbReference>
<feature type="transmembrane region" description="Helical" evidence="6">
    <location>
        <begin position="20"/>
        <end position="42"/>
    </location>
</feature>
<feature type="transmembrane region" description="Helical" evidence="6">
    <location>
        <begin position="467"/>
        <end position="489"/>
    </location>
</feature>
<dbReference type="Pfam" id="PF07690">
    <property type="entry name" value="MFS_1"/>
    <property type="match status" value="1"/>
</dbReference>
<dbReference type="RefSeq" id="XP_066830725.1">
    <property type="nucleotide sequence ID" value="XM_066973935.1"/>
</dbReference>
<dbReference type="InterPro" id="IPR036259">
    <property type="entry name" value="MFS_trans_sf"/>
</dbReference>
<name>A0ABP0ZN63_9ASCO</name>
<keyword evidence="5 6" id="KW-0472">Membrane</keyword>
<dbReference type="PANTHER" id="PTHR23504">
    <property type="entry name" value="MAJOR FACILITATOR SUPERFAMILY DOMAIN-CONTAINING PROTEIN 10"/>
    <property type="match status" value="1"/>
</dbReference>
<dbReference type="Proteomes" id="UP001497383">
    <property type="component" value="Chromosome 4"/>
</dbReference>
<keyword evidence="2" id="KW-0813">Transport</keyword>
<evidence type="ECO:0000256" key="4">
    <source>
        <dbReference type="ARBA" id="ARBA00022989"/>
    </source>
</evidence>
<evidence type="ECO:0000256" key="5">
    <source>
        <dbReference type="ARBA" id="ARBA00023136"/>
    </source>
</evidence>
<evidence type="ECO:0000256" key="2">
    <source>
        <dbReference type="ARBA" id="ARBA00022448"/>
    </source>
</evidence>
<dbReference type="PROSITE" id="PS50850">
    <property type="entry name" value="MFS"/>
    <property type="match status" value="1"/>
</dbReference>
<feature type="transmembrane region" description="Helical" evidence="6">
    <location>
        <begin position="90"/>
        <end position="109"/>
    </location>
</feature>
<proteinExistence type="predicted"/>
<dbReference type="InterPro" id="IPR011701">
    <property type="entry name" value="MFS"/>
</dbReference>
<feature type="transmembrane region" description="Helical" evidence="6">
    <location>
        <begin position="501"/>
        <end position="520"/>
    </location>
</feature>
<feature type="transmembrane region" description="Helical" evidence="6">
    <location>
        <begin position="147"/>
        <end position="166"/>
    </location>
</feature>
<keyword evidence="3 6" id="KW-0812">Transmembrane</keyword>
<comment type="subcellular location">
    <subcellularLocation>
        <location evidence="1">Membrane</location>
        <topology evidence="1">Multi-pass membrane protein</topology>
    </subcellularLocation>
</comment>
<evidence type="ECO:0000313" key="8">
    <source>
        <dbReference type="EMBL" id="CAK9439687.1"/>
    </source>
</evidence>
<feature type="transmembrane region" description="Helical" evidence="6">
    <location>
        <begin position="314"/>
        <end position="332"/>
    </location>
</feature>
<organism evidence="8 9">
    <name type="scientific">Lodderomyces beijingensis</name>
    <dbReference type="NCBI Taxonomy" id="1775926"/>
    <lineage>
        <taxon>Eukaryota</taxon>
        <taxon>Fungi</taxon>
        <taxon>Dikarya</taxon>
        <taxon>Ascomycota</taxon>
        <taxon>Saccharomycotina</taxon>
        <taxon>Pichiomycetes</taxon>
        <taxon>Debaryomycetaceae</taxon>
        <taxon>Candida/Lodderomyces clade</taxon>
        <taxon>Lodderomyces</taxon>
    </lineage>
</organism>
<sequence length="527" mass="59049">MNGQPSIRDQLSGFPIFQMALIGLLRLSEPIAFASFLSYIFFMIKSFRIAKNDADVSRFSGYLASAFSFSQFLSSVQWGHAADKYGRKPIILVGCLGTALSMLVFGFSPNFYVAFLARVMMGLLNGNVSIMRTIVGEIAVEKRHQGIAFSNLSLIWSLGKAIGYYLSGILTDVDHFRDYDNDKEQQQQIEKPGRREAQQMGIFARFPFAFSNIVVASMIFSFVILGWLFLEETHDVVKYKRDRGLEVGDKVRSLLGFEVPERPWQQVKDEAADHLISSTSSDKDDEEEEEYEMQSFSSDYTPTIVEEPVLTSPIIYRIACNFLLSFSNVIYAEFLPVFLAKTIDAKSLKFPFLIKGGFGFTTSEIGTLLSVTGVIAVVLVSLGFPVINKYLTVLTAFRMGLLFMPIAYFCLPLIIFTIPQYSHLSPKLTNSLLFTEATAIGFIQSLLFSQVTLLVHRVSPKKHRGLVNGYTISITALARFISPLIWGYVMTGLDVKNVGGLSWWLLGTACFFAFCVTLMMNEDDDLE</sequence>
<feature type="transmembrane region" description="Helical" evidence="6">
    <location>
        <begin position="115"/>
        <end position="135"/>
    </location>
</feature>
<feature type="transmembrane region" description="Helical" evidence="6">
    <location>
        <begin position="433"/>
        <end position="455"/>
    </location>
</feature>
<evidence type="ECO:0000313" key="9">
    <source>
        <dbReference type="Proteomes" id="UP001497383"/>
    </source>
</evidence>
<evidence type="ECO:0000256" key="3">
    <source>
        <dbReference type="ARBA" id="ARBA00022692"/>
    </source>
</evidence>
<evidence type="ECO:0000256" key="1">
    <source>
        <dbReference type="ARBA" id="ARBA00004141"/>
    </source>
</evidence>
<feature type="transmembrane region" description="Helical" evidence="6">
    <location>
        <begin position="365"/>
        <end position="387"/>
    </location>
</feature>
<feature type="transmembrane region" description="Helical" evidence="6">
    <location>
        <begin position="399"/>
        <end position="421"/>
    </location>
</feature>
<gene>
    <name evidence="8" type="ORF">LODBEIA_P37870</name>
</gene>
<dbReference type="PANTHER" id="PTHR23504:SF15">
    <property type="entry name" value="MAJOR FACILITATOR SUPERFAMILY (MFS) PROFILE DOMAIN-CONTAINING PROTEIN"/>
    <property type="match status" value="1"/>
</dbReference>
<reference evidence="8 9" key="1">
    <citation type="submission" date="2024-03" db="EMBL/GenBank/DDBJ databases">
        <authorList>
            <person name="Brejova B."/>
        </authorList>
    </citation>
    <scope>NUCLEOTIDE SEQUENCE [LARGE SCALE GENOMIC DNA]</scope>
    <source>
        <strain evidence="8 9">CBS 14171</strain>
    </source>
</reference>
<evidence type="ECO:0000256" key="6">
    <source>
        <dbReference type="SAM" id="Phobius"/>
    </source>
</evidence>